<name>A0A3S2LJZ9_ORYJA</name>
<evidence type="ECO:0000313" key="1">
    <source>
        <dbReference type="EMBL" id="RVE55524.1"/>
    </source>
</evidence>
<gene>
    <name evidence="1" type="ORF">OJAV_G00235430</name>
</gene>
<proteinExistence type="predicted"/>
<sequence length="113" mass="12954">MVVCTYKTNRECIVSIIVSETSIQLPEVNAATLTQWYSRPCRAQEKLTLNRTSHDLLLPWQQQKNFPIHFRKDNFSKRDLAEPHIFVLPPTLLGRQNLKTEATAADCSTQKLG</sequence>
<reference evidence="1 2" key="2">
    <citation type="submission" date="2019-01" db="EMBL/GenBank/DDBJ databases">
        <title>A chromosome length genome reference of the Java medaka (oryzias javanicus).</title>
        <authorList>
            <person name="Herpin A."/>
            <person name="Takehana Y."/>
            <person name="Naruse K."/>
            <person name="Ansai S."/>
            <person name="Kawaguchi M."/>
        </authorList>
    </citation>
    <scope>NUCLEOTIDE SEQUENCE [LARGE SCALE GENOMIC DNA]</scope>
    <source>
        <strain evidence="1">RS831</strain>
        <tissue evidence="1">Whole body</tissue>
    </source>
</reference>
<dbReference type="EMBL" id="ML136675">
    <property type="protein sequence ID" value="RVE55524.1"/>
    <property type="molecule type" value="Genomic_DNA"/>
</dbReference>
<evidence type="ECO:0000313" key="2">
    <source>
        <dbReference type="Proteomes" id="UP000283210"/>
    </source>
</evidence>
<dbReference type="AlphaFoldDB" id="A0A3S2LJZ9"/>
<keyword evidence="2" id="KW-1185">Reference proteome</keyword>
<accession>A0A3S2LJZ9</accession>
<dbReference type="Proteomes" id="UP000283210">
    <property type="component" value="Unassembled WGS sequence"/>
</dbReference>
<protein>
    <submittedName>
        <fullName evidence="1">Uncharacterized protein</fullName>
    </submittedName>
</protein>
<organism evidence="1 2">
    <name type="scientific">Oryzias javanicus</name>
    <name type="common">Javanese ricefish</name>
    <name type="synonym">Aplocheilus javanicus</name>
    <dbReference type="NCBI Taxonomy" id="123683"/>
    <lineage>
        <taxon>Eukaryota</taxon>
        <taxon>Metazoa</taxon>
        <taxon>Chordata</taxon>
        <taxon>Craniata</taxon>
        <taxon>Vertebrata</taxon>
        <taxon>Euteleostomi</taxon>
        <taxon>Actinopterygii</taxon>
        <taxon>Neopterygii</taxon>
        <taxon>Teleostei</taxon>
        <taxon>Neoteleostei</taxon>
        <taxon>Acanthomorphata</taxon>
        <taxon>Ovalentaria</taxon>
        <taxon>Atherinomorphae</taxon>
        <taxon>Beloniformes</taxon>
        <taxon>Adrianichthyidae</taxon>
        <taxon>Oryziinae</taxon>
        <taxon>Oryzias</taxon>
    </lineage>
</organism>
<reference evidence="1 2" key="1">
    <citation type="submission" date="2018-11" db="EMBL/GenBank/DDBJ databases">
        <authorList>
            <person name="Lopez-Roques C."/>
            <person name="Donnadieu C."/>
            <person name="Bouchez O."/>
            <person name="Klopp C."/>
            <person name="Cabau C."/>
            <person name="Zahm M."/>
        </authorList>
    </citation>
    <scope>NUCLEOTIDE SEQUENCE [LARGE SCALE GENOMIC DNA]</scope>
    <source>
        <strain evidence="1">RS831</strain>
        <tissue evidence="1">Whole body</tissue>
    </source>
</reference>
<dbReference type="OrthoDB" id="8955728at2759"/>